<dbReference type="Gene3D" id="3.30.450.20">
    <property type="entry name" value="PAS domain"/>
    <property type="match status" value="1"/>
</dbReference>
<dbReference type="Pfam" id="PF08447">
    <property type="entry name" value="PAS_3"/>
    <property type="match status" value="1"/>
</dbReference>
<dbReference type="SMART" id="SM00091">
    <property type="entry name" value="PAS"/>
    <property type="match status" value="1"/>
</dbReference>
<feature type="domain" description="PAS" evidence="1">
    <location>
        <begin position="24"/>
        <end position="75"/>
    </location>
</feature>
<gene>
    <name evidence="2" type="ORF">MNB_SV-9-1438</name>
</gene>
<dbReference type="InterPro" id="IPR035965">
    <property type="entry name" value="PAS-like_dom_sf"/>
</dbReference>
<dbReference type="InterPro" id="IPR013655">
    <property type="entry name" value="PAS_fold_3"/>
</dbReference>
<organism evidence="2">
    <name type="scientific">hydrothermal vent metagenome</name>
    <dbReference type="NCBI Taxonomy" id="652676"/>
    <lineage>
        <taxon>unclassified sequences</taxon>
        <taxon>metagenomes</taxon>
        <taxon>ecological metagenomes</taxon>
    </lineage>
</organism>
<dbReference type="InterPro" id="IPR000014">
    <property type="entry name" value="PAS"/>
</dbReference>
<dbReference type="SUPFAM" id="SSF55785">
    <property type="entry name" value="PYP-like sensor domain (PAS domain)"/>
    <property type="match status" value="1"/>
</dbReference>
<sequence>MIKPTPRDEEIILDPKRYIVSETDEKGKITFCNDYFIKVSGYSEEELIGKSHNIVRHPDMPKIVFKLLWQTISSGKNINAVVKNLSKDGRYYWIFTEFESRKDTDSGKIIGYHAARKSISKHILEIIQELYIELLKVEKESGIDASEEYLNNFLKEKGEDITFGNLMEEIHLFY</sequence>
<evidence type="ECO:0000313" key="2">
    <source>
        <dbReference type="EMBL" id="SFV61306.1"/>
    </source>
</evidence>
<proteinExistence type="predicted"/>
<name>A0A1W1C6A7_9ZZZZ</name>
<accession>A0A1W1C6A7</accession>
<evidence type="ECO:0000259" key="1">
    <source>
        <dbReference type="PROSITE" id="PS50112"/>
    </source>
</evidence>
<protein>
    <submittedName>
        <fullName evidence="2">SIGNAL-TRANSDUCTION SENSOR PROTEIN-PAS/PAC domain</fullName>
    </submittedName>
</protein>
<dbReference type="CDD" id="cd00130">
    <property type="entry name" value="PAS"/>
    <property type="match status" value="1"/>
</dbReference>
<dbReference type="PROSITE" id="PS50112">
    <property type="entry name" value="PAS"/>
    <property type="match status" value="1"/>
</dbReference>
<dbReference type="EMBL" id="FPHG01000048">
    <property type="protein sequence ID" value="SFV61306.1"/>
    <property type="molecule type" value="Genomic_DNA"/>
</dbReference>
<dbReference type="NCBIfam" id="TIGR00229">
    <property type="entry name" value="sensory_box"/>
    <property type="match status" value="1"/>
</dbReference>
<dbReference type="AlphaFoldDB" id="A0A1W1C6A7"/>
<reference evidence="2" key="1">
    <citation type="submission" date="2016-10" db="EMBL/GenBank/DDBJ databases">
        <authorList>
            <person name="de Groot N.N."/>
        </authorList>
    </citation>
    <scope>NUCLEOTIDE SEQUENCE</scope>
</reference>